<dbReference type="EMBL" id="JAMQBK010000036">
    <property type="protein sequence ID" value="MCM2371638.1"/>
    <property type="molecule type" value="Genomic_DNA"/>
</dbReference>
<sequence length="4524" mass="473724">MSRRSGTLRPDFSRTDASKTKRSVANQNRFKRRLNHETLEKRELLAADLLAIRPDAGALLSENTVLNSPPREFSLLFNGDASIDENSISTDTIRLVRSGGDGVFGNGDDVQVSVGYVGFVDPDDTDPENLNRIMLRPASTAAHNATDPSVAFPDDFYRIEIIGSGAAPLQDTAGDAFNSGQDSITTFRLDRGLQVIAVIPQPIERVGGNLVVQDKRIDVYFDDQEILESVAETKEFYRLVDTAGSPTAATNPDTVEYFPDENRVQLNFATSFSTATYRLDVGSTQALPGAVAATGSGFGAAEIGTWFGDYAGGGVAGNFGLIGSDTAIVHASEISPTGAVALPAQPGGLDEPGHRQIQLESHYFDENVGVDPVTPGNVSVRPYSFQANFPANDAGIVYTNFITPSEKEITRGILEIYAQQLGVEFIEVESGGLVIGKGDLQASTSSATSGPGGIAGLGGGNLVVLDKDEGFASPAIFGGGFSDVMFHEIGHALDVFHSYDTATVQGEGVQSDPGNSTTQPGDGDLVHFQRVIPAYANDIDLYRFQLNTAGTVQIETTAERLTQAEHGENPSLLNTVLRLFRKNADGTSQVIAQNDRYYGSDSFIEMELEAGEYFFGVSSAGNEDYDPAIADSGFGGTTDGKYEVQLSFNATPTAGEQLTDADGTAIDGDGDGIPGGVHSFWFDTADAANTFYVDKLAANVDVGGTIVASHTTIASALLAAQAAVGRSVVRVVGSLETNSASALAATTPYLIGYKPNGSPLADGATLNVPADTTVRIEAGALLKMRAANIDVGTSSIGIGRSGGAIQVLGTPELPVYLRSYHDDSVGGNSDGIGPGARGGDFGGIVMREDSDLEDIGVFLNTINHADIRHGGGKGNPTDTQVFSPIDIIDARPTISFNTITDAAKAAVAATPDSFDDAGGRIGPDIVGNYLDGNTNNGLFVGIPTALGSSVQRMTVSGRFDDTDITHILTESLIIVGNPGGPIITGGILQARASGRLIIDPGTVIKLSEARIEAERGAATLIAEGTQDSPIIFTSLNDSRYGGSGVFDTNSGVGTAAPGDWGGLFFSEATTGSIDYAVIAYGGGVVPTDASAGGGSDSFNAIEIHQANVRLANSLITDNASGDASTNRFGRGLNEEAAIYVRGAQPILIGNQIVNNVGPAININANALKFGSQVDPGRSIGAADRYSQFDDNRGPLVRLNETDNNTINGMKVRGQELTTESIWDDSDIVHVLSGEIIVGNHHTYSGLRLQSSVSESLVVKVDGNNSGFTATGTPLDIIDRIGGTVQVIGLPGYPVVITHLADDTVGAGFTPEGRVNFDTDNDPDGVEGGDQWRGFLFDEWSNDRNVAIIREAESPLSGSVEANSTPITKAQPLGVLAPDMKSGDENRRLGFEVHGYISPNNSKDVDAYSFLGTAGTQVWIDIDRTDPSLDLVMELVLDDGTAAGQVIQTLDDPIPAGVTHTLTQEPLLGGDFYSLSNNDPGMSRTLPSTGKYYVRVKSAGAQVTKGEYQLQIRLQQVDEFPGSTVRYADIRYASTAFDVRGLPRHSPLIGDAAEVGDAGNSVTVASAQELINLLESDTATLSIAGSLSSATDVDVFRFDVKHPGTQVIPGVTTDVGTIAVVFDLDYADKKRGDTSIAVFDENNTLIFIGRESNIEDDQPEVGGDGQSLDDLYRGSLGTDDPSIGPVHLTAGKSYYVAVMSNQITPTVVASQFALDGLDGTGNAGILTRLEPINSVQRVVEDHIGFTGYTSGTTPIVPTTAGPLLDIGTSAALDEHVTAFKLEDVALFWATDIAVPAAGDNLYIVNPATGGPVVRDLTPNAANLVGDGNDIQDIVIRGDGVFYGYRRFTTSPEENDKVGALVELDPSDGSIISTQFDNIPGTEGFSNISDVPDTHTGTGDHRPERADEVVNSNNPDAVTFRRVGDSGGAAPVPNYETYYAVRQGTNSSRLYRGDANGDAAPGAPAGLVGRTGIVGDLQPSGVTFASDFFNVSNNADPRVTTRILLRSNIPGEAGNITVNFTEGSAGQNTIASYNNGTGEVTVRLARGGNPLAVTATAQDIVDAINNSGTVSPRMIALIYDDGSGGDGAGNTVALNHPVATTLSGGNGDADEVLQGYVTGLSMSNFDGSGNLYGVTSAGEFLSISRTSGQATVLRVVEGVSFTGLALGPQNVDGGAYKNTLYASTADSQIYAFDNTGSFVNVFDSGDASQLVSITTPGTPTDGAFTLTFDDGLLNSNSRQTTVPIAADAPTEDSLNEQQTIQTNATTGTFTLSVERARHAVSSLQADVAAATAGDADTIVIQGVPTLDGISDFPAATPFVIQVDNEQMLVTGRSVNTFSVTRGHNGTSADAHADTATVSEVITTTVALPFDDLPTTNVIHVDDVTPLPTGTPFEIRIGDEDMRVTDVVANVLTVDRGINGTAIAAAGVGASVVVIQTTDPLPAGATANQIRTELANLSYVGGLTNVAANGSLDTGVTVEFMNEVGSLDIAQLTVDSSALNAPAMVTTDVDGVLSVRDALVALPSIGTGDVRLSGGLDTNGVTIHFTGAYAGTDPDDLVVDNSLMLNGTMAGAASVGTANDGLADDSSVQITGDVVSSQGADSSPVGLAFSPLDFNLWHPTTLRSGNAGHGINSTSDGSRDPTQVAVTITDGITGGRTSSEGVGGASFYFGLEQWVQNPNATSSSYITPADVTNNAQYGLNGLQHQDLSSNTAIRNTYDLAGGAAGSLVTNSFSLTGSQYYDRPTLYFNYLLETEAADGRNVAQVTAENYFRDSARVYASADGGVTWQLLATNNSALSDPDSTAATTQAELPSFLSHVADAGRNSTAPQPESKQIVQELFDENPAELQWHQARIDLSPFAGAADIKLRFEFSTSGTSIETGLPGDEFGDNGDVDDSVGGFDNNHLGLFIDDIIVGYAERGEMVTNAPGTPTNAFVNLENIVGGRANVNRDSASLTNQLSGKYQLEIRRTGEFAAGTDGTIEISQVYDTNLRHILESTAEASGLDADRNRDRAQGILILESNILSDSRVLGINVQPGTVAGDADPTDNPDAADAGEGVSYPGPTQNFADIDSSRLVPGIVIQNNIIAGSSGINYSGESNTNPQRPVPIGRIINNTFVGDNSGIGVNINNNASPTLLNNVFANLTTGIVNGGVGTIIDNNFFQNAGGPRGTDPRSDNNPLFEDAANGNYYPAVGAGTINNSQNVLNDRGTYAAFKSILGIPESPFFAPTLDALGQLRVSGGVGGDGAGPNTDIDIGALDFSDSTQPYAVLLDPVDNDIDNEDKDPTETFVHLDETIVGAFSILLSDGENPDSPFEGTGVNPATVNENTVTIRQNNRVLTAEKDFLLAFNPSTGELRLTPLSTLWTLNSVYEISLDNSQIEDLAGNPLRSNRTDGTTMFTIILPEIEIDFGDASNSGLADTYGTLLINDGARHAMINDGSLHLGTIVDGEADAPAAGVTDEATDSADEDGVGIGDFNDGTTRKVFMQAGSQAATTDNSDVLGFLNPLDPTGAQVVVTASADGLLDAWIDFNNNKVFDANEQIFTNQPVVAGPNTLTVFTPTTAVAGTTWARFRISPEGNLSPTGLAVGGEVEDYQIDVLPVALPIPNDDNDTTPLYEVAEDGNLDTAVAALPSVKDNDTIDPNNFTPTTALVVDMPSNAASFTFDQATGHFIYIPLADFAGYDTFTYRLASQQTAIDTAPAYPTGVSGIATVTINVTPVNDEPVLQGDQQVLNAIEEVSRTFTKNQLLVGEDGILDVKGDIDPMYPAAGASAPWDESAQEDVDEIEITSIEVVPGTLITTSGTYSTPRGEISVVFTAGFLTSLTYTGNQDLNVDNDVLGGTAPFQDTFLFTIQDNGKVINPLDIADGSDDVEVSGTPLSRKVTALINVRPTNDAPVAADDVISENNSDWNDFFAGLSPAQTAPVPTEDVLLTIPSDYLLLNDVESRAGANDELDNTNDAGLSVTAVDATSALGATLSINGDGNVVYDPTTSPHKYGIDTFVYTITDQGVDQALDGTPTAAPLTHQATVTVLLKPVNDAPLAIDRDFELDEYEEFANSTGAANAIPDPTDDGKGVLTITSAMLLRDGQSDSALEASFSQRGDTLSGEGLFNEHETSVRVFGIGLPGNPTPSFDAATLDYSSGDVFRILSTANGTMRLRFSNASGTGEFTEIIYVPNKDYNDQTPFDMQDEFTYFVEDFGEVTVHGAGSVGEPGTTSGHGTERSGPATVSLTIRAVNDAPEFPQFHTVTFAEDVNADNAPVYYDIYGGGVIASNDPGVHGLPEAIFVSRSTALDERGDGAGHAATQNLTFTYSALATSAPAGMFASDPVLDEYGVLTLMPNPDVFGWAVFEITATDNGQSYIAGAMQDDFRSVTRTLTVNITPVNDAPVTFDRSLEVTEVEEFAAGTGDPTLNVAVLPLTPADFLGDPAKTTDLAEASDFTDDIDYDNSTGGVEYDEEEQSLRVVEFTVVDASGASVTVDKDNNNDVEIMLATGVIKFSFDAMGAFTGGEYRPSVDYNEQAPFDPTEVFSYIV</sequence>
<dbReference type="PROSITE" id="PS50268">
    <property type="entry name" value="CADHERIN_2"/>
    <property type="match status" value="1"/>
</dbReference>
<evidence type="ECO:0000313" key="4">
    <source>
        <dbReference type="Proteomes" id="UP001202961"/>
    </source>
</evidence>
<dbReference type="SMART" id="SM00710">
    <property type="entry name" value="PbH1"/>
    <property type="match status" value="8"/>
</dbReference>
<keyword evidence="4" id="KW-1185">Reference proteome</keyword>
<gene>
    <name evidence="3" type="ORF">NB063_13585</name>
</gene>
<dbReference type="InterPro" id="IPR006626">
    <property type="entry name" value="PbH1"/>
</dbReference>
<dbReference type="InterPro" id="IPR045474">
    <property type="entry name" value="GEVED"/>
</dbReference>
<evidence type="ECO:0000256" key="1">
    <source>
        <dbReference type="SAM" id="MobiDB-lite"/>
    </source>
</evidence>
<comment type="caution">
    <text evidence="3">The sequence shown here is derived from an EMBL/GenBank/DDBJ whole genome shotgun (WGS) entry which is preliminary data.</text>
</comment>
<feature type="domain" description="Cadherin" evidence="2">
    <location>
        <begin position="3603"/>
        <end position="3718"/>
    </location>
</feature>
<dbReference type="Gene3D" id="3.40.390.10">
    <property type="entry name" value="Collagenase (Catalytic Domain)"/>
    <property type="match status" value="1"/>
</dbReference>
<dbReference type="RefSeq" id="WP_250929273.1">
    <property type="nucleotide sequence ID" value="NZ_JAMQBK010000036.1"/>
</dbReference>
<accession>A0ABT0U3Y7</accession>
<dbReference type="Pfam" id="PF20009">
    <property type="entry name" value="GEVED"/>
    <property type="match status" value="1"/>
</dbReference>
<dbReference type="Proteomes" id="UP001202961">
    <property type="component" value="Unassembled WGS sequence"/>
</dbReference>
<dbReference type="SUPFAM" id="SSF55486">
    <property type="entry name" value="Metalloproteases ('zincins'), catalytic domain"/>
    <property type="match status" value="1"/>
</dbReference>
<name>A0ABT0U3Y7_9BACT</name>
<proteinExistence type="predicted"/>
<feature type="compositionally biased region" description="Low complexity" evidence="1">
    <location>
        <begin position="3035"/>
        <end position="3050"/>
    </location>
</feature>
<dbReference type="InterPro" id="IPR024079">
    <property type="entry name" value="MetalloPept_cat_dom_sf"/>
</dbReference>
<feature type="region of interest" description="Disordered" evidence="1">
    <location>
        <begin position="3031"/>
        <end position="3053"/>
    </location>
</feature>
<feature type="non-terminal residue" evidence="3">
    <location>
        <position position="4524"/>
    </location>
</feature>
<dbReference type="Gene3D" id="2.60.120.380">
    <property type="match status" value="3"/>
</dbReference>
<feature type="region of interest" description="Disordered" evidence="1">
    <location>
        <begin position="1880"/>
        <end position="1908"/>
    </location>
</feature>
<protein>
    <submittedName>
        <fullName evidence="3">GEVED domain-containing protein</fullName>
    </submittedName>
</protein>
<reference evidence="3 4" key="1">
    <citation type="journal article" date="2022" name="Syst. Appl. Microbiol.">
        <title>Rhodopirellula aestuarii sp. nov., a novel member of the genus Rhodopirellula isolated from brackish sediments collected in the Tagus River estuary, Portugal.</title>
        <authorList>
            <person name="Vitorino I.R."/>
            <person name="Klimek D."/>
            <person name="Calusinska M."/>
            <person name="Lobo-da-Cunha A."/>
            <person name="Vasconcelos V."/>
            <person name="Lage O.M."/>
        </authorList>
    </citation>
    <scope>NUCLEOTIDE SEQUENCE [LARGE SCALE GENOMIC DNA]</scope>
    <source>
        <strain evidence="3 4">ICT_H3.1</strain>
    </source>
</reference>
<organism evidence="3 4">
    <name type="scientific">Aporhodopirellula aestuarii</name>
    <dbReference type="NCBI Taxonomy" id="2950107"/>
    <lineage>
        <taxon>Bacteria</taxon>
        <taxon>Pseudomonadati</taxon>
        <taxon>Planctomycetota</taxon>
        <taxon>Planctomycetia</taxon>
        <taxon>Pirellulales</taxon>
        <taxon>Pirellulaceae</taxon>
        <taxon>Aporhodopirellula</taxon>
    </lineage>
</organism>
<evidence type="ECO:0000313" key="3">
    <source>
        <dbReference type="EMBL" id="MCM2371638.1"/>
    </source>
</evidence>
<evidence type="ECO:0000259" key="2">
    <source>
        <dbReference type="PROSITE" id="PS50268"/>
    </source>
</evidence>
<feature type="compositionally biased region" description="Basic and acidic residues" evidence="1">
    <location>
        <begin position="1896"/>
        <end position="1906"/>
    </location>
</feature>
<feature type="region of interest" description="Disordered" evidence="1">
    <location>
        <begin position="1"/>
        <end position="24"/>
    </location>
</feature>
<dbReference type="InterPro" id="IPR002126">
    <property type="entry name" value="Cadherin-like_dom"/>
</dbReference>